<keyword evidence="2" id="KW-1185">Reference proteome</keyword>
<organism evidence="1 2">
    <name type="scientific">Streptomyces fungicidicus</name>
    <dbReference type="NCBI Taxonomy" id="68203"/>
    <lineage>
        <taxon>Bacteria</taxon>
        <taxon>Bacillati</taxon>
        <taxon>Actinomycetota</taxon>
        <taxon>Actinomycetes</taxon>
        <taxon>Kitasatosporales</taxon>
        <taxon>Streptomycetaceae</taxon>
        <taxon>Streptomyces</taxon>
    </lineage>
</organism>
<keyword evidence="1" id="KW-0614">Plasmid</keyword>
<gene>
    <name evidence="1" type="ORF">CNQ36_30915</name>
</gene>
<sequence length="192" mass="21097">MPTSRVITWEVTASGGYETAWAELGGDALRARGRAVGTLPEPYWITYELVTGAGFVTRRLRVTAEDASGSRSLDLRHDVRGGWSADGERLDGLDGALDCDLGLCPLTNTMPVLRHGLHRAPGEREFLMAWVSVPDLAVRPSRQTYTHLGPRRVRYASGDFRSDLALDEDGFVVDYLRLARRLGSRGQGPSAR</sequence>
<protein>
    <submittedName>
        <fullName evidence="1">Uncharacterized protein</fullName>
    </submittedName>
</protein>
<proteinExistence type="predicted"/>
<evidence type="ECO:0000313" key="2">
    <source>
        <dbReference type="Proteomes" id="UP000282170"/>
    </source>
</evidence>
<dbReference type="InterPro" id="IPR009467">
    <property type="entry name" value="Glycolipid-bd_prot_put"/>
</dbReference>
<name>A0A494V9R2_9ACTN</name>
<dbReference type="Proteomes" id="UP000282170">
    <property type="component" value="Plasmid p1"/>
</dbReference>
<dbReference type="SUPFAM" id="SSF159275">
    <property type="entry name" value="PA1994-like"/>
    <property type="match status" value="1"/>
</dbReference>
<dbReference type="AlphaFoldDB" id="A0A494V9R2"/>
<evidence type="ECO:0000313" key="1">
    <source>
        <dbReference type="EMBL" id="AYL39878.1"/>
    </source>
</evidence>
<dbReference type="EMBL" id="CP023408">
    <property type="protein sequence ID" value="AYL39878.1"/>
    <property type="molecule type" value="Genomic_DNA"/>
</dbReference>
<geneLocation type="plasmid" evidence="1 2">
    <name>p1</name>
</geneLocation>
<accession>A0A494V9R2</accession>
<dbReference type="KEGG" id="sfug:CNQ36_30915"/>
<dbReference type="RefSeq" id="WP_121548854.1">
    <property type="nucleotide sequence ID" value="NZ_CP023408.1"/>
</dbReference>
<reference evidence="1 2" key="1">
    <citation type="submission" date="2017-09" db="EMBL/GenBank/DDBJ databases">
        <authorList>
            <person name="Zhang H."/>
            <person name="Hu S."/>
            <person name="Xu J."/>
            <person name="He Z."/>
        </authorList>
    </citation>
    <scope>NUCLEOTIDE SEQUENCE [LARGE SCALE GENOMIC DNA]</scope>
    <source>
        <strain evidence="1 2">TXX3120</strain>
        <plasmid evidence="1 2">p1</plasmid>
    </source>
</reference>
<dbReference type="Pfam" id="PF06475">
    <property type="entry name" value="Glycolipid_bind"/>
    <property type="match status" value="1"/>
</dbReference>